<dbReference type="PANTHER" id="PTHR46334">
    <property type="entry name" value="COSTARS FAMILY PROTEIN ABRACL"/>
    <property type="match status" value="1"/>
</dbReference>
<evidence type="ECO:0000313" key="4">
    <source>
        <dbReference type="Proteomes" id="UP000070544"/>
    </source>
</evidence>
<dbReference type="InterPro" id="IPR044302">
    <property type="entry name" value="Costars"/>
</dbReference>
<keyword evidence="4" id="KW-1185">Reference proteome</keyword>
<dbReference type="Gene3D" id="1.10.10.1540">
    <property type="entry name" value="Costar domain"/>
    <property type="match status" value="1"/>
</dbReference>
<gene>
    <name evidence="3" type="ORF">M427DRAFT_52743</name>
</gene>
<dbReference type="AlphaFoldDB" id="A0A139AT62"/>
<dbReference type="EMBL" id="KQ965737">
    <property type="protein sequence ID" value="KXS19922.1"/>
    <property type="molecule type" value="Genomic_DNA"/>
</dbReference>
<dbReference type="InterPro" id="IPR027817">
    <property type="entry name" value="Costars_dom"/>
</dbReference>
<dbReference type="Pfam" id="PF14705">
    <property type="entry name" value="Costars"/>
    <property type="match status" value="1"/>
</dbReference>
<evidence type="ECO:0000313" key="3">
    <source>
        <dbReference type="EMBL" id="KXS19922.1"/>
    </source>
</evidence>
<dbReference type="OMA" id="QRVHDNV"/>
<protein>
    <submittedName>
        <fullName evidence="3">C6orf115 protein</fullName>
    </submittedName>
</protein>
<organism evidence="3 4">
    <name type="scientific">Gonapodya prolifera (strain JEL478)</name>
    <name type="common">Monoblepharis prolifera</name>
    <dbReference type="NCBI Taxonomy" id="1344416"/>
    <lineage>
        <taxon>Eukaryota</taxon>
        <taxon>Fungi</taxon>
        <taxon>Fungi incertae sedis</taxon>
        <taxon>Chytridiomycota</taxon>
        <taxon>Chytridiomycota incertae sedis</taxon>
        <taxon>Monoblepharidomycetes</taxon>
        <taxon>Monoblepharidales</taxon>
        <taxon>Gonapodyaceae</taxon>
        <taxon>Gonapodya</taxon>
    </lineage>
</organism>
<reference evidence="3 4" key="1">
    <citation type="journal article" date="2015" name="Genome Biol. Evol.">
        <title>Phylogenomic analyses indicate that early fungi evolved digesting cell walls of algal ancestors of land plants.</title>
        <authorList>
            <person name="Chang Y."/>
            <person name="Wang S."/>
            <person name="Sekimoto S."/>
            <person name="Aerts A.L."/>
            <person name="Choi C."/>
            <person name="Clum A."/>
            <person name="LaButti K.M."/>
            <person name="Lindquist E.A."/>
            <person name="Yee Ngan C."/>
            <person name="Ohm R.A."/>
            <person name="Salamov A.A."/>
            <person name="Grigoriev I.V."/>
            <person name="Spatafora J.W."/>
            <person name="Berbee M.L."/>
        </authorList>
    </citation>
    <scope>NUCLEOTIDE SEQUENCE [LARGE SCALE GENOMIC DNA]</scope>
    <source>
        <strain evidence="3 4">JEL478</strain>
    </source>
</reference>
<name>A0A139AT62_GONPJ</name>
<comment type="similarity">
    <text evidence="1">Belongs to the costars family.</text>
</comment>
<dbReference type="InterPro" id="IPR038095">
    <property type="entry name" value="Costars_sf"/>
</dbReference>
<dbReference type="SMART" id="SM01283">
    <property type="entry name" value="Costars"/>
    <property type="match status" value="1"/>
</dbReference>
<dbReference type="PANTHER" id="PTHR46334:SF1">
    <property type="entry name" value="COSTARS FAMILY PROTEIN ABRACL"/>
    <property type="match status" value="1"/>
</dbReference>
<sequence length="83" mass="9273">MKVEEEIELLISEIKRLGTKDANGIVSVKYGKLFSDDKVANTFEALLGTLRAAKKRKIVDFKGEMLLQGVHDDVVVILLKETL</sequence>
<dbReference type="OrthoDB" id="9871914at2759"/>
<dbReference type="FunFam" id="1.10.10.1540:FF:000002">
    <property type="entry name" value="costars family protein ABRACL"/>
    <property type="match status" value="1"/>
</dbReference>
<accession>A0A139AT62</accession>
<evidence type="ECO:0000259" key="2">
    <source>
        <dbReference type="SMART" id="SM01283"/>
    </source>
</evidence>
<dbReference type="GO" id="GO:0032970">
    <property type="term" value="P:regulation of actin filament-based process"/>
    <property type="evidence" value="ECO:0007669"/>
    <property type="project" value="TreeGrafter"/>
</dbReference>
<proteinExistence type="inferred from homology"/>
<evidence type="ECO:0000256" key="1">
    <source>
        <dbReference type="ARBA" id="ARBA00006126"/>
    </source>
</evidence>
<feature type="domain" description="Costars" evidence="2">
    <location>
        <begin position="1"/>
        <end position="79"/>
    </location>
</feature>
<dbReference type="Proteomes" id="UP000070544">
    <property type="component" value="Unassembled WGS sequence"/>
</dbReference>